<feature type="transmembrane region" description="Helical" evidence="8">
    <location>
        <begin position="334"/>
        <end position="353"/>
    </location>
</feature>
<evidence type="ECO:0000256" key="1">
    <source>
        <dbReference type="ARBA" id="ARBA00004429"/>
    </source>
</evidence>
<evidence type="ECO:0000313" key="10">
    <source>
        <dbReference type="Proteomes" id="UP000028302"/>
    </source>
</evidence>
<proteinExistence type="predicted"/>
<accession>A0A084IHY3</accession>
<keyword evidence="10" id="KW-1185">Reference proteome</keyword>
<keyword evidence="3" id="KW-1003">Cell membrane</keyword>
<keyword evidence="5 8" id="KW-0812">Transmembrane</keyword>
<dbReference type="Gene3D" id="1.20.1640.10">
    <property type="entry name" value="Multidrug efflux transporter AcrB transmembrane domain"/>
    <property type="match status" value="2"/>
</dbReference>
<dbReference type="OrthoDB" id="9759330at2"/>
<dbReference type="SUPFAM" id="SSF82866">
    <property type="entry name" value="Multidrug efflux transporter AcrB transmembrane domain"/>
    <property type="match status" value="2"/>
</dbReference>
<feature type="transmembrane region" description="Helical" evidence="8">
    <location>
        <begin position="431"/>
        <end position="451"/>
    </location>
</feature>
<dbReference type="PRINTS" id="PR00702">
    <property type="entry name" value="ACRIFLAVINRP"/>
</dbReference>
<organism evidence="9 10">
    <name type="scientific">Salinisphaera hydrothermalis (strain C41B8)</name>
    <dbReference type="NCBI Taxonomy" id="1304275"/>
    <lineage>
        <taxon>Bacteria</taxon>
        <taxon>Pseudomonadati</taxon>
        <taxon>Pseudomonadota</taxon>
        <taxon>Gammaproteobacteria</taxon>
        <taxon>Salinisphaerales</taxon>
        <taxon>Salinisphaeraceae</taxon>
        <taxon>Salinisphaera</taxon>
    </lineage>
</organism>
<dbReference type="eggNOG" id="COG0841">
    <property type="taxonomic scope" value="Bacteria"/>
</dbReference>
<dbReference type="Gene3D" id="3.30.2090.10">
    <property type="entry name" value="Multidrug efflux transporter AcrB TolC docking domain, DN and DC subdomains"/>
    <property type="match status" value="2"/>
</dbReference>
<evidence type="ECO:0000256" key="4">
    <source>
        <dbReference type="ARBA" id="ARBA00022519"/>
    </source>
</evidence>
<dbReference type="PANTHER" id="PTHR32063:SF78">
    <property type="entry name" value="ACRB_ACRD_ACRF FAMILY PROTEIN"/>
    <property type="match status" value="1"/>
</dbReference>
<evidence type="ECO:0000256" key="6">
    <source>
        <dbReference type="ARBA" id="ARBA00022989"/>
    </source>
</evidence>
<dbReference type="AlphaFoldDB" id="A0A084IHY3"/>
<dbReference type="Gene3D" id="3.30.70.1320">
    <property type="entry name" value="Multidrug efflux transporter AcrB pore domain like"/>
    <property type="match status" value="1"/>
</dbReference>
<dbReference type="PANTHER" id="PTHR32063">
    <property type="match status" value="1"/>
</dbReference>
<keyword evidence="4" id="KW-0997">Cell inner membrane</keyword>
<evidence type="ECO:0000256" key="2">
    <source>
        <dbReference type="ARBA" id="ARBA00022448"/>
    </source>
</evidence>
<name>A0A084IHY3_SALHC</name>
<feature type="transmembrane region" description="Helical" evidence="8">
    <location>
        <begin position="528"/>
        <end position="547"/>
    </location>
</feature>
<dbReference type="FunFam" id="1.20.1640.10:FF:000001">
    <property type="entry name" value="Efflux pump membrane transporter"/>
    <property type="match status" value="1"/>
</dbReference>
<dbReference type="InterPro" id="IPR027463">
    <property type="entry name" value="AcrB_DN_DC_subdom"/>
</dbReference>
<dbReference type="RefSeq" id="WP_037340327.1">
    <property type="nucleotide sequence ID" value="NZ_APNK01000033.1"/>
</dbReference>
<dbReference type="GO" id="GO:0042910">
    <property type="term" value="F:xenobiotic transmembrane transporter activity"/>
    <property type="evidence" value="ECO:0007669"/>
    <property type="project" value="TreeGrafter"/>
</dbReference>
<evidence type="ECO:0000256" key="3">
    <source>
        <dbReference type="ARBA" id="ARBA00022475"/>
    </source>
</evidence>
<dbReference type="SUPFAM" id="SSF82693">
    <property type="entry name" value="Multidrug efflux transporter AcrB pore domain, PN1, PN2, PC1 and PC2 subdomains"/>
    <property type="match status" value="3"/>
</dbReference>
<feature type="transmembrane region" description="Helical" evidence="8">
    <location>
        <begin position="986"/>
        <end position="1012"/>
    </location>
</feature>
<evidence type="ECO:0000256" key="7">
    <source>
        <dbReference type="ARBA" id="ARBA00023136"/>
    </source>
</evidence>
<dbReference type="SUPFAM" id="SSF82714">
    <property type="entry name" value="Multidrug efflux transporter AcrB TolC docking domain, DN and DC subdomains"/>
    <property type="match status" value="2"/>
</dbReference>
<dbReference type="STRING" id="1304275.C41B8_15610"/>
<dbReference type="Gene3D" id="3.30.70.1440">
    <property type="entry name" value="Multidrug efflux transporter AcrB pore domain"/>
    <property type="match status" value="1"/>
</dbReference>
<dbReference type="InterPro" id="IPR001036">
    <property type="entry name" value="Acrflvin-R"/>
</dbReference>
<evidence type="ECO:0000313" key="9">
    <source>
        <dbReference type="EMBL" id="KEZ76317.1"/>
    </source>
</evidence>
<feature type="transmembrane region" description="Helical" evidence="8">
    <location>
        <begin position="360"/>
        <end position="381"/>
    </location>
</feature>
<feature type="transmembrane region" description="Helical" evidence="8">
    <location>
        <begin position="858"/>
        <end position="875"/>
    </location>
</feature>
<keyword evidence="6 8" id="KW-1133">Transmembrane helix</keyword>
<dbReference type="EMBL" id="APNK01000033">
    <property type="protein sequence ID" value="KEZ76317.1"/>
    <property type="molecule type" value="Genomic_DNA"/>
</dbReference>
<reference evidence="9 10" key="1">
    <citation type="submission" date="2013-03" db="EMBL/GenBank/DDBJ databases">
        <title>Salinisphaera hydrothermalis C41B8 Genome Sequencing.</title>
        <authorList>
            <person name="Li C."/>
            <person name="Lai Q."/>
            <person name="Shao Z."/>
        </authorList>
    </citation>
    <scope>NUCLEOTIDE SEQUENCE [LARGE SCALE GENOMIC DNA]</scope>
    <source>
        <strain evidence="9 10">C41B8</strain>
    </source>
</reference>
<dbReference type="Pfam" id="PF00873">
    <property type="entry name" value="ACR_tran"/>
    <property type="match status" value="1"/>
</dbReference>
<comment type="caution">
    <text evidence="9">The sequence shown here is derived from an EMBL/GenBank/DDBJ whole genome shotgun (WGS) entry which is preliminary data.</text>
</comment>
<dbReference type="PATRIC" id="fig|1304275.5.peg.3193"/>
<comment type="subcellular location">
    <subcellularLocation>
        <location evidence="1">Cell inner membrane</location>
        <topology evidence="1">Multi-pass membrane protein</topology>
    </subcellularLocation>
</comment>
<feature type="transmembrane region" description="Helical" evidence="8">
    <location>
        <begin position="908"/>
        <end position="933"/>
    </location>
</feature>
<dbReference type="Gene3D" id="3.30.70.1430">
    <property type="entry name" value="Multidrug efflux transporter AcrB pore domain"/>
    <property type="match status" value="2"/>
</dbReference>
<dbReference type="NCBIfam" id="NF033617">
    <property type="entry name" value="RND_permease_2"/>
    <property type="match status" value="1"/>
</dbReference>
<keyword evidence="2" id="KW-0813">Transport</keyword>
<dbReference type="Proteomes" id="UP000028302">
    <property type="component" value="Unassembled WGS sequence"/>
</dbReference>
<evidence type="ECO:0000256" key="8">
    <source>
        <dbReference type="SAM" id="Phobius"/>
    </source>
</evidence>
<gene>
    <name evidence="9" type="ORF">C41B8_15610</name>
</gene>
<evidence type="ECO:0000256" key="5">
    <source>
        <dbReference type="ARBA" id="ARBA00022692"/>
    </source>
</evidence>
<feature type="transmembrane region" description="Helical" evidence="8">
    <location>
        <begin position="463"/>
        <end position="490"/>
    </location>
</feature>
<dbReference type="FunFam" id="3.30.70.1430:FF:000001">
    <property type="entry name" value="Efflux pump membrane transporter"/>
    <property type="match status" value="1"/>
</dbReference>
<sequence length="1043" mass="111097">MRVSDAFISRPIATSLLALAVLLSGILGYRFLPISSLPQVDFPTIQVSTRLPGASADTVARLITAPLEHQLGQIQGLSDMTSTSSMGRSQITLQFVLGRDIDAAAQDVQDAINEANGNLPNNLPYPPSYSKVNPADTPILTLALTSKNLPIQRLSDVADTLLAQRLSEVGGVGHVTVEGGIRPAVRIQADLPQLASYGLGLETLRSAISAANTNQSKGSLSGAVKAYTIGANDQLADAAAYRNVVVAYKNGAPVRLDDVAHIVSGVEDNKVAAHFNGKPAVVLDVQRQPGANIVATVDALKAKLPELRSAMPSGVNMQIVSDRTGTIRASVRDVQFTLVISVMLVVLVVLLFLRSLSATLIAGVALPLSLIATFGVMWAAGFSLDNLSLMALTIATGFVVDDAIVMIENIVRHLEAGERPMTAAYKGAGEIGFTVISLTLSLIAVFIPLLLMPGIVGRLFREFALTLSVSVVVSAIVSLTLTPMMCARLLSTKQRAPGRFSRAADRAVTRLTRGYEHSLRWVLAHRAATLWVTVATLALTILLYIVVPKGFLPQEDTGLLTAQTRADDAVSFDAMKRVQSQVDAAVKRDPDVAAVTSTVGVSATNATPNVGSMSIVLKPRGERSHDLDTTMADLKQRVANIPGVNVVFKAVQSIQIATTNGPTQYQYVLTDSDSDRLTQWSNRLTHALGNVPEVRNVSSDIDNTGPRVKIDVDRSAAGRLGVTMQSVDDTLYDAFGQRQISTIYGQANQYRVVLEAAPRYQTDPSVLSNLYVPASDGTQIPLRSVASTQLTTAPLAIQHQEQFPAATLNFDLAPGVSLGQAINAIQSTEQSIGMPSAIQGTFVGSAAEFAKSLSVEPWLILAAVIVIYIVLGVLYESFIHPFTILTTLPSAGVGALLALLAFGYDLSVVALIGIILLMGIVKKNAIMMIDFALDAERDRGLAPDDAIFEAALRRFRPIMMTTLAALLGALPLALSHNVGSELRVPLGVTIIGGLLLSQVMTLYTTPVIYLAMDRVKARTERSRLGRYLGANAERGPGLAPRQR</sequence>
<protein>
    <submittedName>
        <fullName evidence="9">Multidrug efflux transporter protein</fullName>
    </submittedName>
</protein>
<keyword evidence="7 8" id="KW-0472">Membrane</keyword>
<dbReference type="GO" id="GO:0005886">
    <property type="term" value="C:plasma membrane"/>
    <property type="evidence" value="ECO:0007669"/>
    <property type="project" value="UniProtKB-SubCell"/>
</dbReference>
<feature type="transmembrane region" description="Helical" evidence="8">
    <location>
        <begin position="954"/>
        <end position="974"/>
    </location>
</feature>